<keyword evidence="3" id="KW-1185">Reference proteome</keyword>
<dbReference type="EMBL" id="SOEO01000001">
    <property type="protein sequence ID" value="TDX86939.1"/>
    <property type="molecule type" value="Genomic_DNA"/>
</dbReference>
<keyword evidence="1" id="KW-0472">Membrane</keyword>
<comment type="caution">
    <text evidence="2">The sequence shown here is derived from an EMBL/GenBank/DDBJ whole genome shotgun (WGS) entry which is preliminary data.</text>
</comment>
<feature type="transmembrane region" description="Helical" evidence="1">
    <location>
        <begin position="12"/>
        <end position="34"/>
    </location>
</feature>
<dbReference type="PROSITE" id="PS51257">
    <property type="entry name" value="PROKAR_LIPOPROTEIN"/>
    <property type="match status" value="1"/>
</dbReference>
<organism evidence="2 3">
    <name type="scientific">Epilithonimonas xixisoli</name>
    <dbReference type="NCBI Taxonomy" id="1476462"/>
    <lineage>
        <taxon>Bacteria</taxon>
        <taxon>Pseudomonadati</taxon>
        <taxon>Bacteroidota</taxon>
        <taxon>Flavobacteriia</taxon>
        <taxon>Flavobacteriales</taxon>
        <taxon>Weeksellaceae</taxon>
        <taxon>Chryseobacterium group</taxon>
        <taxon>Epilithonimonas</taxon>
    </lineage>
</organism>
<evidence type="ECO:0000313" key="2">
    <source>
        <dbReference type="EMBL" id="TDX86939.1"/>
    </source>
</evidence>
<name>A0A4R8IJZ0_9FLAO</name>
<evidence type="ECO:0000313" key="3">
    <source>
        <dbReference type="Proteomes" id="UP000295313"/>
    </source>
</evidence>
<evidence type="ECO:0008006" key="4">
    <source>
        <dbReference type="Google" id="ProtNLM"/>
    </source>
</evidence>
<gene>
    <name evidence="2" type="ORF">B0I22_1102</name>
</gene>
<keyword evidence="1" id="KW-1133">Transmembrane helix</keyword>
<evidence type="ECO:0000256" key="1">
    <source>
        <dbReference type="SAM" id="Phobius"/>
    </source>
</evidence>
<dbReference type="Proteomes" id="UP000295313">
    <property type="component" value="Unassembled WGS sequence"/>
</dbReference>
<accession>A0A4R8IJZ0</accession>
<proteinExistence type="predicted"/>
<reference evidence="2 3" key="1">
    <citation type="submission" date="2019-03" db="EMBL/GenBank/DDBJ databases">
        <title>Genomic Encyclopedia of Type Strains, Phase III (KMG-III): the genomes of soil and plant-associated and newly described type strains.</title>
        <authorList>
            <person name="Whitman W."/>
        </authorList>
    </citation>
    <scope>NUCLEOTIDE SEQUENCE [LARGE SCALE GENOMIC DNA]</scope>
    <source>
        <strain evidence="2 3">CGMCC 1.12802</strain>
    </source>
</reference>
<dbReference type="AlphaFoldDB" id="A0A4R8IJZ0"/>
<sequence length="156" mass="18156">MKVSNDKKIRLFMYIIGALMIACVTAAIITFLLQIPSQEIIYIVLVLIMITLAIVFMKLKTFIYEDSGEVISIKLYHPLENKHHCKTIEFPAKQLKDYGIKKTLQGYNVALIVESFKKKEIKREFYLTGFGRNQLNKLISSLEHKKKINVNNFIHY</sequence>
<dbReference type="OrthoDB" id="1265510at2"/>
<protein>
    <recommendedName>
        <fullName evidence="4">PH (Pleckstrin Homology) domain-containing protein</fullName>
    </recommendedName>
</protein>
<dbReference type="RefSeq" id="WP_133943569.1">
    <property type="nucleotide sequence ID" value="NZ_SOEO01000001.1"/>
</dbReference>
<feature type="transmembrane region" description="Helical" evidence="1">
    <location>
        <begin position="40"/>
        <end position="57"/>
    </location>
</feature>
<keyword evidence="1" id="KW-0812">Transmembrane</keyword>